<protein>
    <recommendedName>
        <fullName evidence="2">Calcineurin-like phosphoesterase domain-containing protein</fullName>
    </recommendedName>
</protein>
<gene>
    <name evidence="1" type="ORF">LCGC14_1850170</name>
</gene>
<evidence type="ECO:0008006" key="2">
    <source>
        <dbReference type="Google" id="ProtNLM"/>
    </source>
</evidence>
<sequence length="270" mass="31426">MKILAIHSDTHCGSKLGLCPREVELDGEGTFIPSKAQRWLWTNWLDYWKGVKKLKKKYKAEVWSVSVGDSGDLNRHGSFQYISQNPKIVKSIAVDVYEPAIFDKCFFVRGTAAHGGRSGWLEEWIAEDLDAVQDPETDNWSWWYIRMQVEDLLVEFYHHPQVKGWMPHTERNAPNRMANIMFQRCHEADEPIPDLAFFGHVHYYTTSDRAMKPRVFYCPGWQLPYDFIFKIGKGHHSPLVGGLIILVDGGTYTIIDKYMYRPERKLVWSP</sequence>
<name>A0A0F9GAK6_9ZZZZ</name>
<organism evidence="1">
    <name type="scientific">marine sediment metagenome</name>
    <dbReference type="NCBI Taxonomy" id="412755"/>
    <lineage>
        <taxon>unclassified sequences</taxon>
        <taxon>metagenomes</taxon>
        <taxon>ecological metagenomes</taxon>
    </lineage>
</organism>
<evidence type="ECO:0000313" key="1">
    <source>
        <dbReference type="EMBL" id="KKL95879.1"/>
    </source>
</evidence>
<comment type="caution">
    <text evidence="1">The sequence shown here is derived from an EMBL/GenBank/DDBJ whole genome shotgun (WGS) entry which is preliminary data.</text>
</comment>
<reference evidence="1" key="1">
    <citation type="journal article" date="2015" name="Nature">
        <title>Complex archaea that bridge the gap between prokaryotes and eukaryotes.</title>
        <authorList>
            <person name="Spang A."/>
            <person name="Saw J.H."/>
            <person name="Jorgensen S.L."/>
            <person name="Zaremba-Niedzwiedzka K."/>
            <person name="Martijn J."/>
            <person name="Lind A.E."/>
            <person name="van Eijk R."/>
            <person name="Schleper C."/>
            <person name="Guy L."/>
            <person name="Ettema T.J."/>
        </authorList>
    </citation>
    <scope>NUCLEOTIDE SEQUENCE</scope>
</reference>
<dbReference type="AlphaFoldDB" id="A0A0F9GAK6"/>
<accession>A0A0F9GAK6</accession>
<proteinExistence type="predicted"/>
<dbReference type="EMBL" id="LAZR01018572">
    <property type="protein sequence ID" value="KKL95879.1"/>
    <property type="molecule type" value="Genomic_DNA"/>
</dbReference>